<dbReference type="EMBL" id="CP034550">
    <property type="protein sequence ID" value="QFZ18592.1"/>
    <property type="molecule type" value="Genomic_DNA"/>
</dbReference>
<keyword evidence="3" id="KW-1185">Reference proteome</keyword>
<reference evidence="3" key="1">
    <citation type="journal article" date="2021" name="Curr. Microbiol.">
        <title>Complete genome of nocamycin-producing strain Saccharothrix syringae NRRL B-16468 reveals the biosynthetic potential for secondary metabolites.</title>
        <authorList>
            <person name="Mo X."/>
            <person name="Yang S."/>
        </authorList>
    </citation>
    <scope>NUCLEOTIDE SEQUENCE [LARGE SCALE GENOMIC DNA]</scope>
    <source>
        <strain evidence="3">ATCC 51364 / DSM 43886 / JCM 6844 / KCTC 9398 / NBRC 14523 / NRRL B-16468 / INA 2240</strain>
    </source>
</reference>
<dbReference type="KEGG" id="ssyi:EKG83_14985"/>
<dbReference type="RefSeq" id="WP_033433236.1">
    <property type="nucleotide sequence ID" value="NZ_CP034550.1"/>
</dbReference>
<keyword evidence="1" id="KW-0732">Signal</keyword>
<proteinExistence type="predicted"/>
<dbReference type="Proteomes" id="UP000325787">
    <property type="component" value="Chromosome"/>
</dbReference>
<gene>
    <name evidence="2" type="ORF">EKG83_14985</name>
</gene>
<evidence type="ECO:0008006" key="4">
    <source>
        <dbReference type="Google" id="ProtNLM"/>
    </source>
</evidence>
<evidence type="ECO:0000313" key="3">
    <source>
        <dbReference type="Proteomes" id="UP000325787"/>
    </source>
</evidence>
<feature type="signal peptide" evidence="1">
    <location>
        <begin position="1"/>
        <end position="30"/>
    </location>
</feature>
<name>A0A5Q0GYZ3_SACSY</name>
<accession>A0A5Q0GYZ3</accession>
<evidence type="ECO:0000256" key="1">
    <source>
        <dbReference type="SAM" id="SignalP"/>
    </source>
</evidence>
<evidence type="ECO:0000313" key="2">
    <source>
        <dbReference type="EMBL" id="QFZ18592.1"/>
    </source>
</evidence>
<organism evidence="2 3">
    <name type="scientific">Saccharothrix syringae</name>
    <name type="common">Nocardiopsis syringae</name>
    <dbReference type="NCBI Taxonomy" id="103733"/>
    <lineage>
        <taxon>Bacteria</taxon>
        <taxon>Bacillati</taxon>
        <taxon>Actinomycetota</taxon>
        <taxon>Actinomycetes</taxon>
        <taxon>Pseudonocardiales</taxon>
        <taxon>Pseudonocardiaceae</taxon>
        <taxon>Saccharothrix</taxon>
    </lineage>
</organism>
<dbReference type="AlphaFoldDB" id="A0A5Q0GYZ3"/>
<protein>
    <recommendedName>
        <fullName evidence="4">Secreted protein</fullName>
    </recommendedName>
</protein>
<feature type="chain" id="PRO_5024849098" description="Secreted protein" evidence="1">
    <location>
        <begin position="31"/>
        <end position="124"/>
    </location>
</feature>
<sequence length="124" mass="13278">MGIKSFLRKLSVPLAVAAAVVAGGAGTAGATTATPVQYALTLCNPANEIHSSLSFPNRNIRSFIAWTNQCVTSTHYGNEPVYVIVNHDRSGYATRSYALPRFNRNMTITVSGTYNNPAITFPAL</sequence>